<dbReference type="EMBL" id="KZ858974">
    <property type="protein sequence ID" value="RDW26798.1"/>
    <property type="molecule type" value="Genomic_DNA"/>
</dbReference>
<comment type="subcellular location">
    <subcellularLocation>
        <location evidence="1 8">Membrane</location>
        <topology evidence="1 8">Multi-pass membrane protein</topology>
    </subcellularLocation>
</comment>
<dbReference type="PANTHER" id="PTHR12300:SF161">
    <property type="entry name" value="RECEPTOR EXPRESSION-ENHANCING PROTEIN"/>
    <property type="match status" value="1"/>
</dbReference>
<dbReference type="Proteomes" id="UP000182444">
    <property type="component" value="Chromosome 1B"/>
</dbReference>
<dbReference type="VEuPathDB" id="FungiDB:YALI1_B25762g"/>
<comment type="caution">
    <text evidence="8">Lacks conserved residue(s) required for the propagation of feature annotation.</text>
</comment>
<dbReference type="GO" id="GO:0007033">
    <property type="term" value="P:vacuole organization"/>
    <property type="evidence" value="ECO:0007669"/>
    <property type="project" value="EnsemblFungi"/>
</dbReference>
<dbReference type="VEuPathDB" id="FungiDB:YALI0_B19668g"/>
<feature type="transmembrane region" description="Helical" evidence="8">
    <location>
        <begin position="119"/>
        <end position="140"/>
    </location>
</feature>
<dbReference type="GO" id="GO:0034976">
    <property type="term" value="P:response to endoplasmic reticulum stress"/>
    <property type="evidence" value="ECO:0007669"/>
    <property type="project" value="EnsemblFungi"/>
</dbReference>
<evidence type="ECO:0000313" key="9">
    <source>
        <dbReference type="EMBL" id="AOW01948.1"/>
    </source>
</evidence>
<reference evidence="9 11" key="1">
    <citation type="journal article" date="2016" name="PLoS ONE">
        <title>Sequence Assembly of Yarrowia lipolytica Strain W29/CLIB89 Shows Transposable Element Diversity.</title>
        <authorList>
            <person name="Magnan C."/>
            <person name="Yu J."/>
            <person name="Chang I."/>
            <person name="Jahn E."/>
            <person name="Kanomata Y."/>
            <person name="Wu J."/>
            <person name="Zeller M."/>
            <person name="Oakes M."/>
            <person name="Baldi P."/>
            <person name="Sandmeyer S."/>
        </authorList>
    </citation>
    <scope>NUCLEOTIDE SEQUENCE [LARGE SCALE GENOMIC DNA]</scope>
    <source>
        <strain evidence="9">CLIB89</strain>
        <strain evidence="11">CLIB89(W29)</strain>
    </source>
</reference>
<dbReference type="Pfam" id="PF03134">
    <property type="entry name" value="TB2_DP1_HVA22"/>
    <property type="match status" value="1"/>
</dbReference>
<evidence type="ECO:0000256" key="3">
    <source>
        <dbReference type="ARBA" id="ARBA00019184"/>
    </source>
</evidence>
<dbReference type="OrthoDB" id="10009287at2759"/>
<feature type="transmembrane region" description="Helical" evidence="8">
    <location>
        <begin position="38"/>
        <end position="55"/>
    </location>
</feature>
<dbReference type="InterPro" id="IPR004345">
    <property type="entry name" value="TB2_DP1_HVA22"/>
</dbReference>
<evidence type="ECO:0000256" key="6">
    <source>
        <dbReference type="ARBA" id="ARBA00023136"/>
    </source>
</evidence>
<dbReference type="Proteomes" id="UP000256601">
    <property type="component" value="Unassembled WGS sequence"/>
</dbReference>
<accession>A0A1H6PME7</accession>
<evidence type="ECO:0000256" key="8">
    <source>
        <dbReference type="RuleBase" id="RU362006"/>
    </source>
</evidence>
<evidence type="ECO:0000313" key="10">
    <source>
        <dbReference type="EMBL" id="RDW26798.1"/>
    </source>
</evidence>
<evidence type="ECO:0000313" key="11">
    <source>
        <dbReference type="Proteomes" id="UP000182444"/>
    </source>
</evidence>
<evidence type="ECO:0000256" key="2">
    <source>
        <dbReference type="ARBA" id="ARBA00008573"/>
    </source>
</evidence>
<reference evidence="10 12" key="2">
    <citation type="submission" date="2018-07" db="EMBL/GenBank/DDBJ databases">
        <title>Draft Genome Assemblies for Five Robust Yarrowia lipolytica Strains Exhibiting High Lipid Production and Pentose Sugar Utilization and Sugar Alcohol Secretion from Undetoxified Lignocellulosic Biomass Hydrolysates.</title>
        <authorList>
            <consortium name="DOE Joint Genome Institute"/>
            <person name="Walker C."/>
            <person name="Ryu S."/>
            <person name="Na H."/>
            <person name="Zane M."/>
            <person name="LaButti K."/>
            <person name="Lipzen A."/>
            <person name="Haridas S."/>
            <person name="Barry K."/>
            <person name="Grigoriev I.V."/>
            <person name="Quarterman J."/>
            <person name="Slininger P."/>
            <person name="Dien B."/>
            <person name="Trinh C.T."/>
        </authorList>
    </citation>
    <scope>NUCLEOTIDE SEQUENCE [LARGE SCALE GENOMIC DNA]</scope>
    <source>
        <strain evidence="10 12">YB392</strain>
    </source>
</reference>
<dbReference type="GO" id="GO:0005635">
    <property type="term" value="C:nuclear envelope"/>
    <property type="evidence" value="ECO:0007669"/>
    <property type="project" value="EnsemblFungi"/>
</dbReference>
<dbReference type="GO" id="GO:1990809">
    <property type="term" value="P:endoplasmic reticulum tubular network membrane organization"/>
    <property type="evidence" value="ECO:0007669"/>
    <property type="project" value="EnsemblFungi"/>
</dbReference>
<sequence>MSQIIDQVQAALQNIDKELEKYPALKELEKQIPVPKSYILLGFVGFYFILIFLNIGGIGQLLSNIAGLVIPGYYSLLALETPGKADDTQYLTYWVVFATLNVFEFWSKAILYWVPFYYLFKTAFLLYIGLPQYGGAELVYKAIVKPLAQKLVNIQPHGGPSDSLKAQAQSAVDAAESHVPQGHSTGVSH</sequence>
<dbReference type="GO" id="GO:0032153">
    <property type="term" value="C:cell division site"/>
    <property type="evidence" value="ECO:0007669"/>
    <property type="project" value="EnsemblFungi"/>
</dbReference>
<dbReference type="GO" id="GO:0048309">
    <property type="term" value="P:endoplasmic reticulum inheritance"/>
    <property type="evidence" value="ECO:0007669"/>
    <property type="project" value="EnsemblFungi"/>
</dbReference>
<dbReference type="GO" id="GO:0180020">
    <property type="term" value="F:membrane bending activity"/>
    <property type="evidence" value="ECO:0007669"/>
    <property type="project" value="EnsemblFungi"/>
</dbReference>
<dbReference type="GO" id="GO:0016192">
    <property type="term" value="P:vesicle-mediated transport"/>
    <property type="evidence" value="ECO:0007669"/>
    <property type="project" value="EnsemblFungi"/>
</dbReference>
<comment type="function">
    <text evidence="7">Required to generate and maintain the structure of the tubular endoplasmic reticulum network and the vacuole. Induces high curvature in membranes and causes membrane tubule formation. Involved in membrane/vesicle trafficking.</text>
</comment>
<dbReference type="PANTHER" id="PTHR12300">
    <property type="entry name" value="HVA22-LIKE PROTEINS"/>
    <property type="match status" value="1"/>
</dbReference>
<dbReference type="GO" id="GO:0032541">
    <property type="term" value="C:cortical endoplasmic reticulum"/>
    <property type="evidence" value="ECO:0007669"/>
    <property type="project" value="EnsemblFungi"/>
</dbReference>
<dbReference type="RefSeq" id="XP_501105.2">
    <property type="nucleotide sequence ID" value="XM_501105.2"/>
</dbReference>
<evidence type="ECO:0000256" key="7">
    <source>
        <dbReference type="ARBA" id="ARBA00045873"/>
    </source>
</evidence>
<evidence type="ECO:0000313" key="12">
    <source>
        <dbReference type="Proteomes" id="UP000256601"/>
    </source>
</evidence>
<dbReference type="OMA" id="CMIPGPW"/>
<keyword evidence="5 8" id="KW-1133">Transmembrane helix</keyword>
<name>A0A1H6PME7_YARLL</name>
<keyword evidence="4 8" id="KW-0812">Transmembrane</keyword>
<dbReference type="EMBL" id="CP017554">
    <property type="protein sequence ID" value="AOW01948.1"/>
    <property type="molecule type" value="Genomic_DNA"/>
</dbReference>
<dbReference type="AlphaFoldDB" id="A0A1H6PME7"/>
<proteinExistence type="inferred from homology"/>
<gene>
    <name evidence="10" type="ORF">B0I71DRAFT_130314</name>
    <name evidence="9" type="ORF">YALI1_B25762g</name>
</gene>
<dbReference type="GO" id="GO:0016020">
    <property type="term" value="C:membrane"/>
    <property type="evidence" value="ECO:0007669"/>
    <property type="project" value="UniProtKB-SubCell"/>
</dbReference>
<protein>
    <recommendedName>
        <fullName evidence="3 8">Protein YOP1</fullName>
    </recommendedName>
</protein>
<dbReference type="GO" id="GO:0032581">
    <property type="term" value="P:ER-dependent peroxisome organization"/>
    <property type="evidence" value="ECO:0007669"/>
    <property type="project" value="EnsemblFungi"/>
</dbReference>
<dbReference type="GeneID" id="2907149"/>
<evidence type="ECO:0000256" key="1">
    <source>
        <dbReference type="ARBA" id="ARBA00004141"/>
    </source>
</evidence>
<dbReference type="eggNOG" id="KOG1725">
    <property type="taxonomic scope" value="Eukaryota"/>
</dbReference>
<evidence type="ECO:0000256" key="5">
    <source>
        <dbReference type="ARBA" id="ARBA00022989"/>
    </source>
</evidence>
<comment type="similarity">
    <text evidence="2 8">Belongs to the DP1 family.</text>
</comment>
<dbReference type="KEGG" id="yli:2907149"/>
<organism evidence="9 11">
    <name type="scientific">Yarrowia lipolytica</name>
    <name type="common">Candida lipolytica</name>
    <dbReference type="NCBI Taxonomy" id="4952"/>
    <lineage>
        <taxon>Eukaryota</taxon>
        <taxon>Fungi</taxon>
        <taxon>Dikarya</taxon>
        <taxon>Ascomycota</taxon>
        <taxon>Saccharomycotina</taxon>
        <taxon>Dipodascomycetes</taxon>
        <taxon>Dipodascales</taxon>
        <taxon>Dipodascales incertae sedis</taxon>
        <taxon>Yarrowia</taxon>
    </lineage>
</organism>
<evidence type="ECO:0000256" key="4">
    <source>
        <dbReference type="ARBA" id="ARBA00022692"/>
    </source>
</evidence>
<dbReference type="GO" id="GO:0051292">
    <property type="term" value="P:nuclear pore complex assembly"/>
    <property type="evidence" value="ECO:0007669"/>
    <property type="project" value="EnsemblFungi"/>
</dbReference>
<keyword evidence="6 8" id="KW-0472">Membrane</keyword>